<keyword evidence="2 7" id="KW-0548">Nucleotidyltransferase</keyword>
<dbReference type="InterPro" id="IPR006308">
    <property type="entry name" value="Pol_III_a_PolC-type_gram_pos"/>
</dbReference>
<dbReference type="InterPro" id="IPR044923">
    <property type="entry name" value="PolC_middle_finger_sf"/>
</dbReference>
<evidence type="ECO:0000256" key="5">
    <source>
        <dbReference type="ARBA" id="ARBA00022932"/>
    </source>
</evidence>
<dbReference type="GO" id="GO:0006261">
    <property type="term" value="P:DNA-templated DNA replication"/>
    <property type="evidence" value="ECO:0007669"/>
    <property type="project" value="UniProtKB-UniRule"/>
</dbReference>
<keyword evidence="1 7" id="KW-0808">Transferase</keyword>
<dbReference type="GO" id="GO:0008408">
    <property type="term" value="F:3'-5' exonuclease activity"/>
    <property type="evidence" value="ECO:0007669"/>
    <property type="project" value="UniProtKB-UniRule"/>
</dbReference>
<gene>
    <name evidence="7" type="primary">polC</name>
    <name evidence="10" type="ORF">IMF26_00545</name>
</gene>
<comment type="subcellular location">
    <subcellularLocation>
        <location evidence="7">Cytoplasm</location>
    </subcellularLocation>
</comment>
<dbReference type="NCBIfam" id="TIGR01405">
    <property type="entry name" value="polC_Gram_pos"/>
    <property type="match status" value="1"/>
</dbReference>
<dbReference type="NCBIfam" id="NF001688">
    <property type="entry name" value="PRK00448.1"/>
    <property type="match status" value="1"/>
</dbReference>
<evidence type="ECO:0000259" key="9">
    <source>
        <dbReference type="SMART" id="SM00481"/>
    </source>
</evidence>
<dbReference type="InterPro" id="IPR004805">
    <property type="entry name" value="DnaE2/DnaE/PolC"/>
</dbReference>
<keyword evidence="7" id="KW-0540">Nuclease</keyword>
<name>A0AAT9LBZ6_9FIRM</name>
<dbReference type="SMART" id="SM00481">
    <property type="entry name" value="POLIIIAc"/>
    <property type="match status" value="1"/>
</dbReference>
<dbReference type="Pfam" id="PF14579">
    <property type="entry name" value="HHH_6"/>
    <property type="match status" value="1"/>
</dbReference>
<sequence length="1136" mass="125640">MDPVIVKPNAENLKLSQIVEPTGLSDENILPFLRVTGIEVDTAGATWSVDLDVIDREAWLKTASKMSGEEFDLCLARAGQELRKKVPGLEKVYWRLPEDCRSVLRKGPGTNGNSKSNNGKTNNNGGSGEPGVLVGKPIRTTPVPISGITGGEKESVTVSGEVVEVTWKQGQSGEFVGTLIVTDRTDSITVKIFSKEGKIDEISEGSFVTVRGRVRLDRLDSEPVIICSDLCLSEPVIREDTAPFKRVELHLHTKMSQMDSVLDLSKAVARAKRWGHQAIAVTDHGVVQAFPEAAVLGQKYGIKIIYGVEGYLVEDNDEKGQAYHVILLAKTQKGLRNLYEIITKSHLEYFYRTPRIPRNLLSNKREGLIVGSACEAGEVFRAVISGKSDDEIKKIASFYDYLEIQPLENNSFLLSEGTVKDRDALAELNRRIYRLSKELGKPCVVTCDVHYLDPEDEIYRTLLLSGKGMAEGERTVPLYFRTTGELLEETARYLGEEAAKEVVVDNPCRIAASCEDIAPVPEGSYFPSLDNADSILRELTEQGAKKRYGENLPPIVKARLEKELSAIIGNGFSSLYLIAIRMVQKSLQDGYLVGSRGSVGSSLVATCTGITEVNPLVPHYVCPRCYWTKFFEDGSYGSGFDLPRAKCPQCGEELLRDGQDIPFETFMGFKGEKVPDIDLNFSGEEQGEMFKFASELLGERNVFRAGTIGTIARKTAFGFVKHFAEEHGKTFRKAEEVRLAKGIEGVKRTTGQHPGGVMVIPRGKDVLEFTPLQYPADDRNSGAITTHFDYNSISGHLVKVDILGHDDPTVLKMLHELTGIDPTTVPMDDPDTLRLFSGDNPDDVVGIPEFGTRFVRGMLAETKPRCFSDLVRISGLSHGTDVWANNARDLIRDKVATLDQVIATREDIFLYLMKMGMEDALAFSIAEKVRKGKPLSEQDIARMKEVSVPDWYIESCKKISYLFPKAHAAAYVTTAFRIAYFKVHHPVAFYAAYFSFHGSSLTTDLMYLSAQEWKEYIEKTLSSPNASAKEQEVAGALEVALEMVRRGIRFAKPHLYISQAKNYVPQGDTLVPPFVAIPGLGTQAASAIVNARSAGEFTSVEDFRKRTRLGKKVCDILKKEGVLAGLPENSQLLLFK</sequence>
<organism evidence="10">
    <name type="scientific">Candidatus Fermentithermobacillus carboniphilus</name>
    <dbReference type="NCBI Taxonomy" id="3085328"/>
    <lineage>
        <taxon>Bacteria</taxon>
        <taxon>Bacillati</taxon>
        <taxon>Bacillota</taxon>
        <taxon>Candidatus Fermentithermobacillia</taxon>
        <taxon>Candidatus Fermentithermobacillales</taxon>
        <taxon>Candidatus Fermentithermobacillaceae</taxon>
        <taxon>Candidatus Fermentithermobacillus</taxon>
    </lineage>
</organism>
<evidence type="ECO:0000313" key="10">
    <source>
        <dbReference type="EMBL" id="QUL98621.1"/>
    </source>
</evidence>
<dbReference type="Gene3D" id="1.10.150.700">
    <property type="entry name" value="PolC, middle finger domain"/>
    <property type="match status" value="2"/>
</dbReference>
<keyword evidence="5 7" id="KW-0239">DNA-directed DNA polymerase</keyword>
<dbReference type="InterPro" id="IPR016195">
    <property type="entry name" value="Pol/histidinol_Pase-like"/>
</dbReference>
<feature type="region of interest" description="Disordered" evidence="8">
    <location>
        <begin position="104"/>
        <end position="135"/>
    </location>
</feature>
<reference evidence="10" key="1">
    <citation type="submission" date="2020-10" db="EMBL/GenBank/DDBJ databases">
        <authorList>
            <person name="Kadnikov V."/>
            <person name="Beletsky A.V."/>
            <person name="Mardanov A.V."/>
            <person name="Karnachuk O.V."/>
            <person name="Ravin N.V."/>
        </authorList>
    </citation>
    <scope>NUCLEOTIDE SEQUENCE</scope>
    <source>
        <strain evidence="10">Bu02</strain>
    </source>
</reference>
<evidence type="ECO:0000256" key="4">
    <source>
        <dbReference type="ARBA" id="ARBA00022839"/>
    </source>
</evidence>
<dbReference type="InterPro" id="IPR003141">
    <property type="entry name" value="Pol/His_phosphatase_N"/>
</dbReference>
<dbReference type="GO" id="GO:0005737">
    <property type="term" value="C:cytoplasm"/>
    <property type="evidence" value="ECO:0007669"/>
    <property type="project" value="UniProtKB-SubCell"/>
</dbReference>
<dbReference type="Pfam" id="PF07733">
    <property type="entry name" value="DNA_pol3_alpha"/>
    <property type="match status" value="2"/>
</dbReference>
<dbReference type="Pfam" id="PF02811">
    <property type="entry name" value="PHP"/>
    <property type="match status" value="1"/>
</dbReference>
<dbReference type="KEGG" id="fcz:IMF26_00545"/>
<keyword evidence="7" id="KW-0378">Hydrolase</keyword>
<dbReference type="GO" id="GO:0003887">
    <property type="term" value="F:DNA-directed DNA polymerase activity"/>
    <property type="evidence" value="ECO:0007669"/>
    <property type="project" value="UniProtKB-UniRule"/>
</dbReference>
<comment type="similarity">
    <text evidence="7">Belongs to the DNA polymerase type-C family. PolC subfamily.</text>
</comment>
<reference evidence="10" key="2">
    <citation type="journal article" date="2023" name="Biology">
        <title>Prokaryotic Life Associated with Coal-Fire Gas Vents Revealed by Metagenomics.</title>
        <authorList>
            <person name="Kadnikov V.V."/>
            <person name="Mardanov A.V."/>
            <person name="Beletsky A.V."/>
            <person name="Karnachuk O.V."/>
            <person name="Ravin N.V."/>
        </authorList>
    </citation>
    <scope>NUCLEOTIDE SEQUENCE</scope>
    <source>
        <strain evidence="10">Bu02</strain>
    </source>
</reference>
<dbReference type="GO" id="GO:0003677">
    <property type="term" value="F:DNA binding"/>
    <property type="evidence" value="ECO:0007669"/>
    <property type="project" value="UniProtKB-UniRule"/>
</dbReference>
<dbReference type="PANTHER" id="PTHR32294">
    <property type="entry name" value="DNA POLYMERASE III SUBUNIT ALPHA"/>
    <property type="match status" value="1"/>
</dbReference>
<keyword evidence="7" id="KW-0963">Cytoplasm</keyword>
<proteinExistence type="inferred from homology"/>
<dbReference type="PANTHER" id="PTHR32294:SF5">
    <property type="entry name" value="DNA POLYMERASE III POLC-TYPE"/>
    <property type="match status" value="1"/>
</dbReference>
<protein>
    <recommendedName>
        <fullName evidence="7">DNA polymerase III PolC-type</fullName>
        <shortName evidence="7">PolIII</shortName>
        <ecNumber evidence="7">2.7.7.7</ecNumber>
    </recommendedName>
</protein>
<feature type="compositionally biased region" description="Low complexity" evidence="8">
    <location>
        <begin position="106"/>
        <end position="124"/>
    </location>
</feature>
<dbReference type="Gene3D" id="1.10.150.870">
    <property type="match status" value="1"/>
</dbReference>
<dbReference type="SUPFAM" id="SSF160975">
    <property type="entry name" value="AF1531-like"/>
    <property type="match status" value="1"/>
</dbReference>
<dbReference type="AlphaFoldDB" id="A0AAT9LBZ6"/>
<evidence type="ECO:0000256" key="8">
    <source>
        <dbReference type="SAM" id="MobiDB-lite"/>
    </source>
</evidence>
<dbReference type="InterPro" id="IPR040982">
    <property type="entry name" value="DNA_pol3_finger"/>
</dbReference>
<keyword evidence="4 7" id="KW-0269">Exonuclease</keyword>
<dbReference type="HAMAP" id="MF_00356">
    <property type="entry name" value="DNApol_PolC"/>
    <property type="match status" value="1"/>
</dbReference>
<dbReference type="EMBL" id="CP062796">
    <property type="protein sequence ID" value="QUL98621.1"/>
    <property type="molecule type" value="Genomic_DNA"/>
</dbReference>
<dbReference type="CDD" id="cd04484">
    <property type="entry name" value="polC_OBF"/>
    <property type="match status" value="1"/>
</dbReference>
<dbReference type="Gene3D" id="3.30.1900.20">
    <property type="match status" value="1"/>
</dbReference>
<accession>A0AAT9LBZ6</accession>
<dbReference type="Gene3D" id="2.40.50.140">
    <property type="entry name" value="Nucleic acid-binding proteins"/>
    <property type="match status" value="1"/>
</dbReference>
<keyword evidence="3 7" id="KW-0235">DNA replication</keyword>
<dbReference type="InterPro" id="IPR029460">
    <property type="entry name" value="DNAPol_HHH"/>
</dbReference>
<evidence type="ECO:0000256" key="6">
    <source>
        <dbReference type="ARBA" id="ARBA00049244"/>
    </source>
</evidence>
<evidence type="ECO:0000256" key="7">
    <source>
        <dbReference type="HAMAP-Rule" id="MF_00356"/>
    </source>
</evidence>
<dbReference type="InterPro" id="IPR004013">
    <property type="entry name" value="PHP_dom"/>
</dbReference>
<dbReference type="EC" id="2.7.7.7" evidence="7"/>
<dbReference type="InterPro" id="IPR012340">
    <property type="entry name" value="NA-bd_OB-fold"/>
</dbReference>
<dbReference type="Gene3D" id="3.20.20.140">
    <property type="entry name" value="Metal-dependent hydrolases"/>
    <property type="match status" value="1"/>
</dbReference>
<feature type="domain" description="Polymerase/histidinol phosphatase N-terminal" evidence="9">
    <location>
        <begin position="247"/>
        <end position="314"/>
    </location>
</feature>
<dbReference type="Pfam" id="PF17657">
    <property type="entry name" value="DNA_pol3_finger"/>
    <property type="match status" value="1"/>
</dbReference>
<dbReference type="InterPro" id="IPR011708">
    <property type="entry name" value="DNA_pol3_alpha_NTPase_dom"/>
</dbReference>
<evidence type="ECO:0000256" key="2">
    <source>
        <dbReference type="ARBA" id="ARBA00022695"/>
    </source>
</evidence>
<dbReference type="SUPFAM" id="SSF89550">
    <property type="entry name" value="PHP domain-like"/>
    <property type="match status" value="1"/>
</dbReference>
<comment type="catalytic activity">
    <reaction evidence="6 7">
        <text>DNA(n) + a 2'-deoxyribonucleoside 5'-triphosphate = DNA(n+1) + diphosphate</text>
        <dbReference type="Rhea" id="RHEA:22508"/>
        <dbReference type="Rhea" id="RHEA-COMP:17339"/>
        <dbReference type="Rhea" id="RHEA-COMP:17340"/>
        <dbReference type="ChEBI" id="CHEBI:33019"/>
        <dbReference type="ChEBI" id="CHEBI:61560"/>
        <dbReference type="ChEBI" id="CHEBI:173112"/>
        <dbReference type="EC" id="2.7.7.7"/>
    </reaction>
</comment>
<evidence type="ECO:0000256" key="3">
    <source>
        <dbReference type="ARBA" id="ARBA00022705"/>
    </source>
</evidence>
<dbReference type="CDD" id="cd07435">
    <property type="entry name" value="PHP_PolIIIA_POLC"/>
    <property type="match status" value="1"/>
</dbReference>
<comment type="function">
    <text evidence="7">Required for replicative DNA synthesis. This DNA polymerase also exhibits 3' to 5' exonuclease activity.</text>
</comment>
<evidence type="ECO:0000256" key="1">
    <source>
        <dbReference type="ARBA" id="ARBA00022679"/>
    </source>
</evidence>